<keyword evidence="3" id="KW-0539">Nucleus</keyword>
<dbReference type="GO" id="GO:0000993">
    <property type="term" value="F:RNA polymerase II complex binding"/>
    <property type="evidence" value="ECO:0007669"/>
    <property type="project" value="TreeGrafter"/>
</dbReference>
<feature type="region of interest" description="Disordered" evidence="4">
    <location>
        <begin position="139"/>
        <end position="166"/>
    </location>
</feature>
<organism evidence="5 6">
    <name type="scientific">Zalerion maritima</name>
    <dbReference type="NCBI Taxonomy" id="339359"/>
    <lineage>
        <taxon>Eukaryota</taxon>
        <taxon>Fungi</taxon>
        <taxon>Dikarya</taxon>
        <taxon>Ascomycota</taxon>
        <taxon>Pezizomycotina</taxon>
        <taxon>Sordariomycetes</taxon>
        <taxon>Lulworthiomycetidae</taxon>
        <taxon>Lulworthiales</taxon>
        <taxon>Lulworthiaceae</taxon>
        <taxon>Zalerion</taxon>
    </lineage>
</organism>
<evidence type="ECO:0000313" key="5">
    <source>
        <dbReference type="EMBL" id="KAJ2905210.1"/>
    </source>
</evidence>
<sequence length="518" mass="57750">MASSSRGGRDHVHQDYIARIRYSNALPPPPNPPKLLDMPSTGLLDSQYTTPAFASRIAREQTLNIEADAEMGMHLDLVGLPGVFDGDDSVVEITTPVPLVHPNDAPLLRPLHSLGKPRVNEGGVSFLRRTEYTAAMNTRKSAANPFMPQPKRQAPKKRASPEPVRDSPAYIKRKIDESFVAAKRFRDGHFKHPSRKTAKLQGSMPLLPDLEAFPDSGAYVTIKFANNPVPKSTVYDSRMAAGILRPLERTEDEEAAYEAALADWEESGRRGPQPPLSTNYDFYLADGPSTASNFHKKLDLSNPDRDDDELYTNRNASSGGVFSYKRLRAYETAKETELDHQTKYNEELLFTLAENPDGRGQVAYYLPVMQRTTLQAQRAKNIARTVGMRDEQDNVIDQLDIRIDEPTQDMLDAIQLYKDNPEYSVPPQEEIIVEGEDDDDDEEMIEEVDVEGHVAARRGHSDDDNEGQERFVDADADADADEDGDGFDGHNATQVAPRDFGGDDDEDEDDAEGEEDED</sequence>
<dbReference type="Pfam" id="PF03985">
    <property type="entry name" value="Paf1"/>
    <property type="match status" value="1"/>
</dbReference>
<protein>
    <submittedName>
        <fullName evidence="5">RNA polymerase II-associated</fullName>
    </submittedName>
</protein>
<keyword evidence="6" id="KW-1185">Reference proteome</keyword>
<evidence type="ECO:0000256" key="4">
    <source>
        <dbReference type="SAM" id="MobiDB-lite"/>
    </source>
</evidence>
<feature type="compositionally biased region" description="Acidic residues" evidence="4">
    <location>
        <begin position="502"/>
        <end position="518"/>
    </location>
</feature>
<dbReference type="PANTHER" id="PTHR23188:SF12">
    <property type="entry name" value="RNA POLYMERASE II-ASSOCIATED FACTOR 1 HOMOLOG"/>
    <property type="match status" value="1"/>
</dbReference>
<gene>
    <name evidence="5" type="ORF">MKZ38_006116</name>
</gene>
<dbReference type="PANTHER" id="PTHR23188">
    <property type="entry name" value="RNA POLYMERASE II-ASSOCIATED FACTOR 1 HOMOLOG"/>
    <property type="match status" value="1"/>
</dbReference>
<evidence type="ECO:0000313" key="6">
    <source>
        <dbReference type="Proteomes" id="UP001201980"/>
    </source>
</evidence>
<evidence type="ECO:0000256" key="2">
    <source>
        <dbReference type="ARBA" id="ARBA00007560"/>
    </source>
</evidence>
<feature type="compositionally biased region" description="Basic and acidic residues" evidence="4">
    <location>
        <begin position="450"/>
        <end position="473"/>
    </location>
</feature>
<name>A0AAD5RXC9_9PEZI</name>
<reference evidence="5" key="1">
    <citation type="submission" date="2022-07" db="EMBL/GenBank/DDBJ databases">
        <title>Draft genome sequence of Zalerion maritima ATCC 34329, a (micro)plastics degrading marine fungus.</title>
        <authorList>
            <person name="Paco A."/>
            <person name="Goncalves M.F.M."/>
            <person name="Rocha-Santos T.A.P."/>
            <person name="Alves A."/>
        </authorList>
    </citation>
    <scope>NUCLEOTIDE SEQUENCE</scope>
    <source>
        <strain evidence="5">ATCC 34329</strain>
    </source>
</reference>
<comment type="subcellular location">
    <subcellularLocation>
        <location evidence="1">Nucleus</location>
    </subcellularLocation>
</comment>
<evidence type="ECO:0000256" key="3">
    <source>
        <dbReference type="ARBA" id="ARBA00023242"/>
    </source>
</evidence>
<feature type="region of interest" description="Disordered" evidence="4">
    <location>
        <begin position="435"/>
        <end position="518"/>
    </location>
</feature>
<dbReference type="GO" id="GO:0006368">
    <property type="term" value="P:transcription elongation by RNA polymerase II"/>
    <property type="evidence" value="ECO:0007669"/>
    <property type="project" value="InterPro"/>
</dbReference>
<dbReference type="EMBL" id="JAKWBI020000036">
    <property type="protein sequence ID" value="KAJ2905210.1"/>
    <property type="molecule type" value="Genomic_DNA"/>
</dbReference>
<dbReference type="InterPro" id="IPR007133">
    <property type="entry name" value="RNA_pol_II-assoc_Paf1"/>
</dbReference>
<dbReference type="GO" id="GO:0016593">
    <property type="term" value="C:Cdc73/Paf1 complex"/>
    <property type="evidence" value="ECO:0007669"/>
    <property type="project" value="InterPro"/>
</dbReference>
<comment type="caution">
    <text evidence="5">The sequence shown here is derived from an EMBL/GenBank/DDBJ whole genome shotgun (WGS) entry which is preliminary data.</text>
</comment>
<dbReference type="GO" id="GO:0003682">
    <property type="term" value="F:chromatin binding"/>
    <property type="evidence" value="ECO:0007669"/>
    <property type="project" value="TreeGrafter"/>
</dbReference>
<proteinExistence type="inferred from homology"/>
<feature type="compositionally biased region" description="Acidic residues" evidence="4">
    <location>
        <begin position="435"/>
        <end position="449"/>
    </location>
</feature>
<evidence type="ECO:0000256" key="1">
    <source>
        <dbReference type="ARBA" id="ARBA00004123"/>
    </source>
</evidence>
<accession>A0AAD5RXC9</accession>
<comment type="similarity">
    <text evidence="2">Belongs to the PAF1 family.</text>
</comment>
<dbReference type="Proteomes" id="UP001201980">
    <property type="component" value="Unassembled WGS sequence"/>
</dbReference>
<dbReference type="AlphaFoldDB" id="A0AAD5RXC9"/>
<feature type="compositionally biased region" description="Acidic residues" evidence="4">
    <location>
        <begin position="474"/>
        <end position="486"/>
    </location>
</feature>